<feature type="compositionally biased region" description="Basic and acidic residues" evidence="1">
    <location>
        <begin position="208"/>
        <end position="217"/>
    </location>
</feature>
<feature type="region of interest" description="Disordered" evidence="1">
    <location>
        <begin position="1"/>
        <end position="20"/>
    </location>
</feature>
<feature type="compositionally biased region" description="Basic residues" evidence="1">
    <location>
        <begin position="1"/>
        <end position="12"/>
    </location>
</feature>
<protein>
    <submittedName>
        <fullName evidence="3">Uncharacterized protein</fullName>
    </submittedName>
</protein>
<feature type="region of interest" description="Disordered" evidence="1">
    <location>
        <begin position="206"/>
        <end position="240"/>
    </location>
</feature>
<reference evidence="3 4" key="1">
    <citation type="submission" date="2024-07" db="EMBL/GenBank/DDBJ databases">
        <title>Chromosome-level genome assembly of the water stick insect Ranatra chinensis (Heteroptera: Nepidae).</title>
        <authorList>
            <person name="Liu X."/>
        </authorList>
    </citation>
    <scope>NUCLEOTIDE SEQUENCE [LARGE SCALE GENOMIC DNA]</scope>
    <source>
        <strain evidence="3">Cailab_2021Rc</strain>
        <tissue evidence="3">Muscle</tissue>
    </source>
</reference>
<feature type="transmembrane region" description="Helical" evidence="2">
    <location>
        <begin position="82"/>
        <end position="104"/>
    </location>
</feature>
<keyword evidence="2" id="KW-0472">Membrane</keyword>
<feature type="transmembrane region" description="Helical" evidence="2">
    <location>
        <begin position="124"/>
        <end position="146"/>
    </location>
</feature>
<dbReference type="AlphaFoldDB" id="A0ABD0YXP6"/>
<feature type="transmembrane region" description="Helical" evidence="2">
    <location>
        <begin position="43"/>
        <end position="70"/>
    </location>
</feature>
<evidence type="ECO:0000313" key="4">
    <source>
        <dbReference type="Proteomes" id="UP001558652"/>
    </source>
</evidence>
<organism evidence="3 4">
    <name type="scientific">Ranatra chinensis</name>
    <dbReference type="NCBI Taxonomy" id="642074"/>
    <lineage>
        <taxon>Eukaryota</taxon>
        <taxon>Metazoa</taxon>
        <taxon>Ecdysozoa</taxon>
        <taxon>Arthropoda</taxon>
        <taxon>Hexapoda</taxon>
        <taxon>Insecta</taxon>
        <taxon>Pterygota</taxon>
        <taxon>Neoptera</taxon>
        <taxon>Paraneoptera</taxon>
        <taxon>Hemiptera</taxon>
        <taxon>Heteroptera</taxon>
        <taxon>Panheteroptera</taxon>
        <taxon>Nepomorpha</taxon>
        <taxon>Nepidae</taxon>
        <taxon>Ranatrinae</taxon>
        <taxon>Ranatra</taxon>
    </lineage>
</organism>
<proteinExistence type="predicted"/>
<gene>
    <name evidence="3" type="ORF">AAG570_000663</name>
</gene>
<feature type="compositionally biased region" description="Low complexity" evidence="1">
    <location>
        <begin position="219"/>
        <end position="240"/>
    </location>
</feature>
<keyword evidence="2" id="KW-0812">Transmembrane</keyword>
<evidence type="ECO:0000313" key="3">
    <source>
        <dbReference type="EMBL" id="KAL1140733.1"/>
    </source>
</evidence>
<evidence type="ECO:0000256" key="2">
    <source>
        <dbReference type="SAM" id="Phobius"/>
    </source>
</evidence>
<accession>A0ABD0YXP6</accession>
<dbReference type="Proteomes" id="UP001558652">
    <property type="component" value="Unassembled WGS sequence"/>
</dbReference>
<comment type="caution">
    <text evidence="3">The sequence shown here is derived from an EMBL/GenBank/DDBJ whole genome shotgun (WGS) entry which is preliminary data.</text>
</comment>
<keyword evidence="4" id="KW-1185">Reference proteome</keyword>
<evidence type="ECO:0000256" key="1">
    <source>
        <dbReference type="SAM" id="MobiDB-lite"/>
    </source>
</evidence>
<keyword evidence="2" id="KW-1133">Transmembrane helix</keyword>
<name>A0ABD0YXP6_9HEMI</name>
<dbReference type="EMBL" id="JBFDAA010000001">
    <property type="protein sequence ID" value="KAL1140733.1"/>
    <property type="molecule type" value="Genomic_DNA"/>
</dbReference>
<sequence>MASKRRNMFHKNKTQETTEEEQVTNKKCLELEHDGIRFQGFAMYFYISVSLQFFILITLSSQLAKLVIVYSEVVKIPKVKHFRLTVVTIITGICGVCGLSSALVHKYRNSAGGDEEPPYWWIRYGTGIFNVTATYAGLVLLLYIFICTDLTLKLTSLLNKKLPTAGETIHRRGDMNYNSLTDSIAEDSDKTKPVKRWCGRMLDAGDCIGERGARDNNEAADNNEPADNTDPDNTTQEPSN</sequence>